<dbReference type="HOGENOM" id="CLU_1778801_0_0_1"/>
<feature type="compositionally biased region" description="Low complexity" evidence="1">
    <location>
        <begin position="101"/>
        <end position="111"/>
    </location>
</feature>
<evidence type="ECO:0000313" key="2">
    <source>
        <dbReference type="EMBL" id="EGD96133.1"/>
    </source>
</evidence>
<evidence type="ECO:0000256" key="1">
    <source>
        <dbReference type="SAM" id="MobiDB-lite"/>
    </source>
</evidence>
<dbReference type="Proteomes" id="UP000009172">
    <property type="component" value="Unassembled WGS sequence"/>
</dbReference>
<sequence>MERPAFSFAASPCNTAASFARFWTSRWPGKPTALPPSANQLLAAPWAGHTLRQRLGVIEQPLSGLRTVVNSDLLLRLHPFLVCGSKKRKATDMGSAFHEGSLSSKSNSSPSGEPQLNARTEMVLGTEREGQYSVKIGAFLSSLLIK</sequence>
<organism evidence="2 3">
    <name type="scientific">Trichophyton tonsurans (strain CBS 112818)</name>
    <name type="common">Scalp ringworm fungus</name>
    <dbReference type="NCBI Taxonomy" id="647933"/>
    <lineage>
        <taxon>Eukaryota</taxon>
        <taxon>Fungi</taxon>
        <taxon>Dikarya</taxon>
        <taxon>Ascomycota</taxon>
        <taxon>Pezizomycotina</taxon>
        <taxon>Eurotiomycetes</taxon>
        <taxon>Eurotiomycetidae</taxon>
        <taxon>Onygenales</taxon>
        <taxon>Arthrodermataceae</taxon>
        <taxon>Trichophyton</taxon>
    </lineage>
</organism>
<protein>
    <submittedName>
        <fullName evidence="2">Uncharacterized protein</fullName>
    </submittedName>
</protein>
<name>F2RXT4_TRIT1</name>
<accession>F2RXT4</accession>
<feature type="region of interest" description="Disordered" evidence="1">
    <location>
        <begin position="94"/>
        <end position="116"/>
    </location>
</feature>
<evidence type="ECO:0000313" key="3">
    <source>
        <dbReference type="Proteomes" id="UP000009172"/>
    </source>
</evidence>
<gene>
    <name evidence="2" type="ORF">TESG_08424</name>
</gene>
<reference evidence="3" key="1">
    <citation type="journal article" date="2012" name="MBio">
        <title>Comparative genome analysis of Trichophyton rubrum and related dermatophytes reveals candidate genes involved in infection.</title>
        <authorList>
            <person name="Martinez D.A."/>
            <person name="Oliver B.G."/>
            <person name="Graeser Y."/>
            <person name="Goldberg J.M."/>
            <person name="Li W."/>
            <person name="Martinez-Rossi N.M."/>
            <person name="Monod M."/>
            <person name="Shelest E."/>
            <person name="Barton R.C."/>
            <person name="Birch E."/>
            <person name="Brakhage A.A."/>
            <person name="Chen Z."/>
            <person name="Gurr S.J."/>
            <person name="Heiman D."/>
            <person name="Heitman J."/>
            <person name="Kosti I."/>
            <person name="Rossi A."/>
            <person name="Saif S."/>
            <person name="Samalova M."/>
            <person name="Saunders C.W."/>
            <person name="Shea T."/>
            <person name="Summerbell R.C."/>
            <person name="Xu J."/>
            <person name="Young S."/>
            <person name="Zeng Q."/>
            <person name="Birren B.W."/>
            <person name="Cuomo C.A."/>
            <person name="White T.C."/>
        </authorList>
    </citation>
    <scope>NUCLEOTIDE SEQUENCE [LARGE SCALE GENOMIC DNA]</scope>
    <source>
        <strain evidence="3">CBS 112818</strain>
    </source>
</reference>
<proteinExistence type="predicted"/>
<dbReference type="EMBL" id="GG698492">
    <property type="protein sequence ID" value="EGD96133.1"/>
    <property type="molecule type" value="Genomic_DNA"/>
</dbReference>
<dbReference type="AlphaFoldDB" id="F2RXT4"/>
<keyword evidence="3" id="KW-1185">Reference proteome</keyword>